<comment type="caution">
    <text evidence="3">The sequence shown here is derived from an EMBL/GenBank/DDBJ whole genome shotgun (WGS) entry which is preliminary data.</text>
</comment>
<dbReference type="EMBL" id="JBHVZQ010000098">
    <property type="protein sequence ID" value="MFF1279118.1"/>
    <property type="molecule type" value="Genomic_DNA"/>
</dbReference>
<evidence type="ECO:0000259" key="2">
    <source>
        <dbReference type="PROSITE" id="PS50022"/>
    </source>
</evidence>
<dbReference type="PANTHER" id="PTHR35279:SF1">
    <property type="entry name" value="ARABINANASE_LEVANSUCRASE_INVERTASE"/>
    <property type="match status" value="1"/>
</dbReference>
<sequence length="496" mass="55582">MTAASDEDRAVDAEGRRRRPTTVPDEVMQEVYEEVKTPYRYGPVLTTPSDAELVDSPSVFRHRGRWYMVHLVFREDGYETRLASSPDLLDWTPEGTVLPFRPGAWDQKQAAGYIALQDTEWGGSAQLQMFDELFWMSYLGGPDPGYEGGPLSVGIASTRTPHLPQPWDRRDAAVLGPGDPETRYWERSKLFKSNIIRDPQARLGSGFVMYYNATGAGGYGNETIGMAVSDDMVHWRRYGEAPVLTPYEWHGVALCGDPQVVRMGDLWVMFFWNTIDYTSNGRFDSFACSYDLVNWTPWRGPKLTSSTRPWEANQATKPWVVKHDGVVFHFYNAQSTTGAQSIGLATSKDLRGESEGPITVSASHTWMYDSPMAVVDGVVADTPRWTAYNSPNTVDWLQLDFDAPRRCTGLTVHLYDDGGGVQPPRQMFVEHLRGRRFEQVTGARWDPAGPRAGANTVTFSPVRTSSLRLHFVHREGGYQRPGKGTYSGATEVRLAP</sequence>
<reference evidence="3 4" key="1">
    <citation type="submission" date="2024-09" db="EMBL/GenBank/DDBJ databases">
        <title>The Natural Products Discovery Center: Release of the First 8490 Sequenced Strains for Exploring Actinobacteria Biosynthetic Diversity.</title>
        <authorList>
            <person name="Kalkreuter E."/>
            <person name="Kautsar S.A."/>
            <person name="Yang D."/>
            <person name="Bader C.D."/>
            <person name="Teijaro C.N."/>
            <person name="Fluegel L."/>
            <person name="Davis C.M."/>
            <person name="Simpson J.R."/>
            <person name="Lauterbach L."/>
            <person name="Steele A.D."/>
            <person name="Gui C."/>
            <person name="Meng S."/>
            <person name="Li G."/>
            <person name="Viehrig K."/>
            <person name="Ye F."/>
            <person name="Su P."/>
            <person name="Kiefer A.F."/>
            <person name="Nichols A."/>
            <person name="Cepeda A.J."/>
            <person name="Yan W."/>
            <person name="Fan B."/>
            <person name="Jiang Y."/>
            <person name="Adhikari A."/>
            <person name="Zheng C.-J."/>
            <person name="Schuster L."/>
            <person name="Cowan T.M."/>
            <person name="Smanski M.J."/>
            <person name="Chevrette M.G."/>
            <person name="De Carvalho L.P.S."/>
            <person name="Shen B."/>
        </authorList>
    </citation>
    <scope>NUCLEOTIDE SEQUENCE [LARGE SCALE GENOMIC DNA]</scope>
    <source>
        <strain evidence="3 4">NPDC058328</strain>
    </source>
</reference>
<evidence type="ECO:0000256" key="1">
    <source>
        <dbReference type="SAM" id="MobiDB-lite"/>
    </source>
</evidence>
<dbReference type="InterPro" id="IPR023296">
    <property type="entry name" value="Glyco_hydro_beta-prop_sf"/>
</dbReference>
<protein>
    <submittedName>
        <fullName evidence="3">Discoidin domain-containing protein</fullName>
    </submittedName>
</protein>
<dbReference type="Pfam" id="PF00754">
    <property type="entry name" value="F5_F8_type_C"/>
    <property type="match status" value="1"/>
</dbReference>
<dbReference type="Gene3D" id="2.60.120.260">
    <property type="entry name" value="Galactose-binding domain-like"/>
    <property type="match status" value="1"/>
</dbReference>
<feature type="region of interest" description="Disordered" evidence="1">
    <location>
        <begin position="1"/>
        <end position="21"/>
    </location>
</feature>
<dbReference type="Gene3D" id="2.115.10.20">
    <property type="entry name" value="Glycosyl hydrolase domain, family 43"/>
    <property type="match status" value="2"/>
</dbReference>
<dbReference type="Proteomes" id="UP001601627">
    <property type="component" value="Unassembled WGS sequence"/>
</dbReference>
<dbReference type="RefSeq" id="WP_388242176.1">
    <property type="nucleotide sequence ID" value="NZ_JBHVZQ010000098.1"/>
</dbReference>
<dbReference type="InterPro" id="IPR000421">
    <property type="entry name" value="FA58C"/>
</dbReference>
<dbReference type="SUPFAM" id="SSF75005">
    <property type="entry name" value="Arabinanase/levansucrase/invertase"/>
    <property type="match status" value="2"/>
</dbReference>
<keyword evidence="4" id="KW-1185">Reference proteome</keyword>
<feature type="region of interest" description="Disordered" evidence="1">
    <location>
        <begin position="476"/>
        <end position="496"/>
    </location>
</feature>
<organism evidence="3 4">
    <name type="scientific">Streptomyces marokkonensis</name>
    <dbReference type="NCBI Taxonomy" id="324855"/>
    <lineage>
        <taxon>Bacteria</taxon>
        <taxon>Bacillati</taxon>
        <taxon>Actinomycetota</taxon>
        <taxon>Actinomycetes</taxon>
        <taxon>Kitasatosporales</taxon>
        <taxon>Streptomycetaceae</taxon>
        <taxon>Streptomyces</taxon>
    </lineage>
</organism>
<feature type="domain" description="F5/8 type C" evidence="2">
    <location>
        <begin position="337"/>
        <end position="496"/>
    </location>
</feature>
<evidence type="ECO:0000313" key="4">
    <source>
        <dbReference type="Proteomes" id="UP001601627"/>
    </source>
</evidence>
<dbReference type="PANTHER" id="PTHR35279">
    <property type="match status" value="1"/>
</dbReference>
<accession>A0ABW6QK56</accession>
<evidence type="ECO:0000313" key="3">
    <source>
        <dbReference type="EMBL" id="MFF1279118.1"/>
    </source>
</evidence>
<proteinExistence type="predicted"/>
<dbReference type="PROSITE" id="PS50022">
    <property type="entry name" value="FA58C_3"/>
    <property type="match status" value="1"/>
</dbReference>
<gene>
    <name evidence="3" type="ORF">ACFVZC_38115</name>
</gene>
<name>A0ABW6QK56_9ACTN</name>
<feature type="compositionally biased region" description="Basic and acidic residues" evidence="1">
    <location>
        <begin position="1"/>
        <end position="15"/>
    </location>
</feature>